<dbReference type="PANTHER" id="PTHR30069">
    <property type="entry name" value="TONB-DEPENDENT OUTER MEMBRANE RECEPTOR"/>
    <property type="match status" value="1"/>
</dbReference>
<dbReference type="EMBL" id="SNQG01000007">
    <property type="protein sequence ID" value="TEW64167.1"/>
    <property type="molecule type" value="Genomic_DNA"/>
</dbReference>
<evidence type="ECO:0000256" key="10">
    <source>
        <dbReference type="PROSITE-ProRule" id="PRU01360"/>
    </source>
</evidence>
<evidence type="ECO:0000256" key="6">
    <source>
        <dbReference type="ARBA" id="ARBA00023077"/>
    </source>
</evidence>
<dbReference type="Pfam" id="PF00593">
    <property type="entry name" value="TonB_dep_Rec_b-barrel"/>
    <property type="match status" value="1"/>
</dbReference>
<keyword evidence="7 10" id="KW-0472">Membrane</keyword>
<evidence type="ECO:0000256" key="2">
    <source>
        <dbReference type="ARBA" id="ARBA00022448"/>
    </source>
</evidence>
<feature type="domain" description="TonB-dependent receptor-like beta-barrel" evidence="13">
    <location>
        <begin position="251"/>
        <end position="656"/>
    </location>
</feature>
<keyword evidence="5" id="KW-0732">Signal</keyword>
<evidence type="ECO:0000313" key="15">
    <source>
        <dbReference type="EMBL" id="TEW64167.1"/>
    </source>
</evidence>
<dbReference type="Pfam" id="PF07715">
    <property type="entry name" value="Plug"/>
    <property type="match status" value="1"/>
</dbReference>
<evidence type="ECO:0000256" key="9">
    <source>
        <dbReference type="ARBA" id="ARBA00023237"/>
    </source>
</evidence>
<evidence type="ECO:0000259" key="13">
    <source>
        <dbReference type="Pfam" id="PF00593"/>
    </source>
</evidence>
<reference evidence="15 16" key="1">
    <citation type="journal article" date="2016" name="Int. J. Syst. Evol. Microbiol.">
        <title>Proposal of Mucilaginibacter phyllosphaerae sp. nov. isolated from the phyllosphere of Galium album.</title>
        <authorList>
            <person name="Aydogan E.L."/>
            <person name="Busse H.J."/>
            <person name="Moser G."/>
            <person name="Muller C."/>
            <person name="Kampfer P."/>
            <person name="Glaeser S.P."/>
        </authorList>
    </citation>
    <scope>NUCLEOTIDE SEQUENCE [LARGE SCALE GENOMIC DNA]</scope>
    <source>
        <strain evidence="15 16">PP-F2FG21</strain>
    </source>
</reference>
<comment type="subcellular location">
    <subcellularLocation>
        <location evidence="1 10">Cell outer membrane</location>
        <topology evidence="1 10">Multi-pass membrane protein</topology>
    </subcellularLocation>
</comment>
<dbReference type="SUPFAM" id="SSF56935">
    <property type="entry name" value="Porins"/>
    <property type="match status" value="1"/>
</dbReference>
<feature type="domain" description="TonB-dependent receptor plug" evidence="14">
    <location>
        <begin position="63"/>
        <end position="156"/>
    </location>
</feature>
<organism evidence="15 16">
    <name type="scientific">Mucilaginibacter phyllosphaerae</name>
    <dbReference type="NCBI Taxonomy" id="1812349"/>
    <lineage>
        <taxon>Bacteria</taxon>
        <taxon>Pseudomonadati</taxon>
        <taxon>Bacteroidota</taxon>
        <taxon>Sphingobacteriia</taxon>
        <taxon>Sphingobacteriales</taxon>
        <taxon>Sphingobacteriaceae</taxon>
        <taxon>Mucilaginibacter</taxon>
    </lineage>
</organism>
<dbReference type="InterPro" id="IPR012910">
    <property type="entry name" value="Plug_dom"/>
</dbReference>
<comment type="caution">
    <text evidence="15">The sequence shown here is derived from an EMBL/GenBank/DDBJ whole genome shotgun (WGS) entry which is preliminary data.</text>
</comment>
<name>A0A4Y8A8H2_9SPHI</name>
<comment type="similarity">
    <text evidence="10 11">Belongs to the TonB-dependent receptor family.</text>
</comment>
<dbReference type="PANTHER" id="PTHR30069:SF29">
    <property type="entry name" value="HEMOGLOBIN AND HEMOGLOBIN-HAPTOGLOBIN-BINDING PROTEIN 1-RELATED"/>
    <property type="match status" value="1"/>
</dbReference>
<dbReference type="PROSITE" id="PS52016">
    <property type="entry name" value="TONB_DEPENDENT_REC_3"/>
    <property type="match status" value="1"/>
</dbReference>
<protein>
    <submittedName>
        <fullName evidence="15">TonB-dependent receptor</fullName>
    </submittedName>
</protein>
<dbReference type="GO" id="GO:0015344">
    <property type="term" value="F:siderophore uptake transmembrane transporter activity"/>
    <property type="evidence" value="ECO:0007669"/>
    <property type="project" value="TreeGrafter"/>
</dbReference>
<gene>
    <name evidence="15" type="ORF">E2R65_17620</name>
</gene>
<evidence type="ECO:0000256" key="5">
    <source>
        <dbReference type="ARBA" id="ARBA00022729"/>
    </source>
</evidence>
<dbReference type="GO" id="GO:0044718">
    <property type="term" value="P:siderophore transmembrane transport"/>
    <property type="evidence" value="ECO:0007669"/>
    <property type="project" value="TreeGrafter"/>
</dbReference>
<dbReference type="InterPro" id="IPR036942">
    <property type="entry name" value="Beta-barrel_TonB_sf"/>
</dbReference>
<keyword evidence="4 10" id="KW-0812">Transmembrane</keyword>
<keyword evidence="2 10" id="KW-0813">Transport</keyword>
<dbReference type="Proteomes" id="UP000297248">
    <property type="component" value="Unassembled WGS sequence"/>
</dbReference>
<keyword evidence="8 15" id="KW-0675">Receptor</keyword>
<dbReference type="Gene3D" id="2.40.170.20">
    <property type="entry name" value="TonB-dependent receptor, beta-barrel domain"/>
    <property type="match status" value="1"/>
</dbReference>
<dbReference type="InterPro" id="IPR000531">
    <property type="entry name" value="Beta-barrel_TonB"/>
</dbReference>
<evidence type="ECO:0000256" key="4">
    <source>
        <dbReference type="ARBA" id="ARBA00022692"/>
    </source>
</evidence>
<dbReference type="InterPro" id="IPR037066">
    <property type="entry name" value="Plug_dom_sf"/>
</dbReference>
<dbReference type="Gene3D" id="2.170.130.10">
    <property type="entry name" value="TonB-dependent receptor, plug domain"/>
    <property type="match status" value="1"/>
</dbReference>
<accession>A0A4Y8A8H2</accession>
<dbReference type="GO" id="GO:0009279">
    <property type="term" value="C:cell outer membrane"/>
    <property type="evidence" value="ECO:0007669"/>
    <property type="project" value="UniProtKB-SubCell"/>
</dbReference>
<keyword evidence="6 11" id="KW-0798">TonB box</keyword>
<dbReference type="AlphaFoldDB" id="A0A4Y8A8H2"/>
<keyword evidence="3 10" id="KW-1134">Transmembrane beta strand</keyword>
<keyword evidence="12" id="KW-1133">Transmembrane helix</keyword>
<evidence type="ECO:0000256" key="12">
    <source>
        <dbReference type="SAM" id="Phobius"/>
    </source>
</evidence>
<evidence type="ECO:0000256" key="1">
    <source>
        <dbReference type="ARBA" id="ARBA00004571"/>
    </source>
</evidence>
<evidence type="ECO:0000313" key="16">
    <source>
        <dbReference type="Proteomes" id="UP000297248"/>
    </source>
</evidence>
<evidence type="ECO:0000256" key="7">
    <source>
        <dbReference type="ARBA" id="ARBA00023136"/>
    </source>
</evidence>
<sequence>MFYQNMRHGCISISRTLNFPFLGKVIGMASTCLIASNFVLAQTDSTKRLKEVPVTATPAPKVQSLTPAQQLTRKDFARYSAFNIADAVRSFAGVNVKDYGGIGGLKTISVRSLGTNHTAVLFDGVQINDAQTGQIDLSKFNLNNVEEITLYNGQPDNLLQPARAFASASVLSIKTIRPDLTPGKPYQVQVGVKGGSFGLINPYLQWQQHINHNWQLVLNSNYIGANGRYKYKVDGDASDTLAIRRNGNVQSLQTDVALYYSKTDSNKFNIHLNYYNAKRGLPGPVVFYSELPGQHLNNNDLFVQAGYQHIWKNSLKLLLSSKLSQLKTRYLDSPYFNTKGYILENYKQREAYQSAALSYAITNAWEVSYAVDASYTTVDAYIDKYAYPARFTLLNVLASSFKLGKLQLQGNLLHTNIHESVQKGTAFQQKAVLSPTLVATVQPFSSPNFKLRAFYKNAFRAPTLDELYYYAAVKRVIKPEFVYQYDLGTTYSKNLNGFLEYIVLTADAYYNNVHNKILAVPSRNPAVFSFSNLGKVDIKGLDVGFRSQTRLYKGWQASLNINYTYQYAVDVSDPTAATYKQQIPYTPKNTFALNAGVNYHDLGIYFNQVLSAGRYYTGTNQPEYLVPGYALSDASAVYKFISGKTPVTTSLEVSNLFNKNYSIIRSYPMPGRSYRLSFQITI</sequence>
<evidence type="ECO:0000259" key="14">
    <source>
        <dbReference type="Pfam" id="PF07715"/>
    </source>
</evidence>
<dbReference type="InterPro" id="IPR039426">
    <property type="entry name" value="TonB-dep_rcpt-like"/>
</dbReference>
<proteinExistence type="inferred from homology"/>
<evidence type="ECO:0000256" key="8">
    <source>
        <dbReference type="ARBA" id="ARBA00023170"/>
    </source>
</evidence>
<evidence type="ECO:0000256" key="11">
    <source>
        <dbReference type="RuleBase" id="RU003357"/>
    </source>
</evidence>
<feature type="transmembrane region" description="Helical" evidence="12">
    <location>
        <begin position="21"/>
        <end position="40"/>
    </location>
</feature>
<evidence type="ECO:0000256" key="3">
    <source>
        <dbReference type="ARBA" id="ARBA00022452"/>
    </source>
</evidence>
<keyword evidence="9 10" id="KW-0998">Cell outer membrane</keyword>